<evidence type="ECO:0000256" key="9">
    <source>
        <dbReference type="ARBA" id="ARBA00023012"/>
    </source>
</evidence>
<dbReference type="InterPro" id="IPR003661">
    <property type="entry name" value="HisK_dim/P_dom"/>
</dbReference>
<organism evidence="13 14">
    <name type="scientific">Glycocaulis abyssi</name>
    <dbReference type="NCBI Taxonomy" id="1433403"/>
    <lineage>
        <taxon>Bacteria</taxon>
        <taxon>Pseudomonadati</taxon>
        <taxon>Pseudomonadota</taxon>
        <taxon>Alphaproteobacteria</taxon>
        <taxon>Maricaulales</taxon>
        <taxon>Maricaulaceae</taxon>
        <taxon>Glycocaulis</taxon>
    </lineage>
</organism>
<evidence type="ECO:0000256" key="7">
    <source>
        <dbReference type="ARBA" id="ARBA00022777"/>
    </source>
</evidence>
<comment type="caution">
    <text evidence="13">The sequence shown here is derived from an EMBL/GenBank/DDBJ whole genome shotgun (WGS) entry which is preliminary data.</text>
</comment>
<dbReference type="SUPFAM" id="SSF55874">
    <property type="entry name" value="ATPase domain of HSP90 chaperone/DNA topoisomerase II/histidine kinase"/>
    <property type="match status" value="1"/>
</dbReference>
<evidence type="ECO:0000256" key="10">
    <source>
        <dbReference type="SAM" id="Phobius"/>
    </source>
</evidence>
<dbReference type="GO" id="GO:0016301">
    <property type="term" value="F:kinase activity"/>
    <property type="evidence" value="ECO:0007669"/>
    <property type="project" value="UniProtKB-KW"/>
</dbReference>
<dbReference type="InterPro" id="IPR005467">
    <property type="entry name" value="His_kinase_dom"/>
</dbReference>
<reference evidence="14" key="1">
    <citation type="journal article" date="2019" name="Int. J. Syst. Evol. Microbiol.">
        <title>The Global Catalogue of Microorganisms (GCM) 10K type strain sequencing project: providing services to taxonomists for standard genome sequencing and annotation.</title>
        <authorList>
            <consortium name="The Broad Institute Genomics Platform"/>
            <consortium name="The Broad Institute Genome Sequencing Center for Infectious Disease"/>
            <person name="Wu L."/>
            <person name="Ma J."/>
        </authorList>
    </citation>
    <scope>NUCLEOTIDE SEQUENCE [LARGE SCALE GENOMIC DNA]</scope>
    <source>
        <strain evidence="14">CCUG 62981</strain>
    </source>
</reference>
<dbReference type="InterPro" id="IPR036097">
    <property type="entry name" value="HisK_dim/P_sf"/>
</dbReference>
<evidence type="ECO:0000256" key="8">
    <source>
        <dbReference type="ARBA" id="ARBA00022989"/>
    </source>
</evidence>
<evidence type="ECO:0000313" key="13">
    <source>
        <dbReference type="EMBL" id="MFC4725363.1"/>
    </source>
</evidence>
<evidence type="ECO:0000259" key="11">
    <source>
        <dbReference type="PROSITE" id="PS50109"/>
    </source>
</evidence>
<evidence type="ECO:0000313" key="14">
    <source>
        <dbReference type="Proteomes" id="UP001596024"/>
    </source>
</evidence>
<dbReference type="Pfam" id="PF00672">
    <property type="entry name" value="HAMP"/>
    <property type="match status" value="1"/>
</dbReference>
<keyword evidence="10" id="KW-0472">Membrane</keyword>
<keyword evidence="6 10" id="KW-0812">Transmembrane</keyword>
<feature type="domain" description="HAMP" evidence="12">
    <location>
        <begin position="197"/>
        <end position="250"/>
    </location>
</feature>
<dbReference type="SMART" id="SM00304">
    <property type="entry name" value="HAMP"/>
    <property type="match status" value="1"/>
</dbReference>
<accession>A0ABV9NEA3</accession>
<dbReference type="Gene3D" id="6.10.340.10">
    <property type="match status" value="1"/>
</dbReference>
<dbReference type="PROSITE" id="PS50109">
    <property type="entry name" value="HIS_KIN"/>
    <property type="match status" value="1"/>
</dbReference>
<dbReference type="SMART" id="SM00387">
    <property type="entry name" value="HATPase_c"/>
    <property type="match status" value="1"/>
</dbReference>
<dbReference type="RefSeq" id="WP_382436678.1">
    <property type="nucleotide sequence ID" value="NZ_JBHSGQ010000003.1"/>
</dbReference>
<dbReference type="InterPro" id="IPR003594">
    <property type="entry name" value="HATPase_dom"/>
</dbReference>
<dbReference type="Gene3D" id="3.30.565.10">
    <property type="entry name" value="Histidine kinase-like ATPase, C-terminal domain"/>
    <property type="match status" value="1"/>
</dbReference>
<evidence type="ECO:0000256" key="3">
    <source>
        <dbReference type="ARBA" id="ARBA00012438"/>
    </source>
</evidence>
<dbReference type="Pfam" id="PF02518">
    <property type="entry name" value="HATPase_c"/>
    <property type="match status" value="1"/>
</dbReference>
<evidence type="ECO:0000259" key="12">
    <source>
        <dbReference type="PROSITE" id="PS50885"/>
    </source>
</evidence>
<comment type="catalytic activity">
    <reaction evidence="1">
        <text>ATP + protein L-histidine = ADP + protein N-phospho-L-histidine.</text>
        <dbReference type="EC" id="2.7.13.3"/>
    </reaction>
</comment>
<dbReference type="SUPFAM" id="SSF47384">
    <property type="entry name" value="Homodimeric domain of signal transducing histidine kinase"/>
    <property type="match status" value="1"/>
</dbReference>
<dbReference type="InterPro" id="IPR003660">
    <property type="entry name" value="HAMP_dom"/>
</dbReference>
<feature type="transmembrane region" description="Helical" evidence="10">
    <location>
        <begin position="176"/>
        <end position="200"/>
    </location>
</feature>
<evidence type="ECO:0000256" key="1">
    <source>
        <dbReference type="ARBA" id="ARBA00000085"/>
    </source>
</evidence>
<feature type="domain" description="Histidine kinase" evidence="11">
    <location>
        <begin position="258"/>
        <end position="466"/>
    </location>
</feature>
<gene>
    <name evidence="13" type="ORF">ACFPB0_08680</name>
</gene>
<evidence type="ECO:0000256" key="5">
    <source>
        <dbReference type="ARBA" id="ARBA00022679"/>
    </source>
</evidence>
<dbReference type="EMBL" id="JBHSGQ010000003">
    <property type="protein sequence ID" value="MFC4725363.1"/>
    <property type="molecule type" value="Genomic_DNA"/>
</dbReference>
<dbReference type="CDD" id="cd00082">
    <property type="entry name" value="HisKA"/>
    <property type="match status" value="1"/>
</dbReference>
<comment type="subcellular location">
    <subcellularLocation>
        <location evidence="2">Membrane</location>
    </subcellularLocation>
</comment>
<keyword evidence="4" id="KW-0597">Phosphoprotein</keyword>
<dbReference type="PANTHER" id="PTHR45436">
    <property type="entry name" value="SENSOR HISTIDINE KINASE YKOH"/>
    <property type="match status" value="1"/>
</dbReference>
<dbReference type="CDD" id="cd06225">
    <property type="entry name" value="HAMP"/>
    <property type="match status" value="1"/>
</dbReference>
<keyword evidence="5" id="KW-0808">Transferase</keyword>
<name>A0ABV9NEA3_9PROT</name>
<dbReference type="InterPro" id="IPR050428">
    <property type="entry name" value="TCS_sensor_his_kinase"/>
</dbReference>
<dbReference type="PANTHER" id="PTHR45436:SF8">
    <property type="entry name" value="HISTIDINE KINASE"/>
    <property type="match status" value="1"/>
</dbReference>
<evidence type="ECO:0000256" key="2">
    <source>
        <dbReference type="ARBA" id="ARBA00004370"/>
    </source>
</evidence>
<keyword evidence="8 10" id="KW-1133">Transmembrane helix</keyword>
<feature type="transmembrane region" description="Helical" evidence="10">
    <location>
        <begin position="29"/>
        <end position="52"/>
    </location>
</feature>
<keyword evidence="9" id="KW-0902">Two-component regulatory system</keyword>
<dbReference type="InterPro" id="IPR036890">
    <property type="entry name" value="HATPase_C_sf"/>
</dbReference>
<sequence length="467" mass="50262">MISVTSLDQTRTRPKGVPLRILQSTFGRLAALIATLVSLAATAVFLIAYFAFAFVSDQTLRQLVDTDAAGLVDIYSIEGEAGLRRSLQDRLALRPLEGEGPVYLLADPQGEPLAGNLAGWPDAFSLDASWVSGVFTVDGEALPLLGRAFLMPQDFRLFVGRSTTSQAEALARLRTIFTAGFFITLTLGVAAGLVAAGWIMRRVERLNRTCQAVRDGAIDQRAPGADGADEFGLLSRNINAMLDRIERLISAQRDVSDLTAHELRTPLVRIDRTLAEAGHDPERIEQAREQVAELGELINSLMDISAISAEIGDTRGLEMLDLAALARSVTPLYADVAGEKGASVKLDAPRPVMMRGSPAQLGRLIANLLDNAVKFLPEGGEVKLIVREGPVLIVEDNGPGVPPDWRERVFLRFARISHGGPRGHGLGLSFVHAVVRRHGLTVDVEDARPGSARPGARFIVRPAGDPA</sequence>
<keyword evidence="7 13" id="KW-0418">Kinase</keyword>
<evidence type="ECO:0000256" key="6">
    <source>
        <dbReference type="ARBA" id="ARBA00022692"/>
    </source>
</evidence>
<keyword evidence="14" id="KW-1185">Reference proteome</keyword>
<dbReference type="Proteomes" id="UP001596024">
    <property type="component" value="Unassembled WGS sequence"/>
</dbReference>
<proteinExistence type="predicted"/>
<evidence type="ECO:0000256" key="4">
    <source>
        <dbReference type="ARBA" id="ARBA00022553"/>
    </source>
</evidence>
<protein>
    <recommendedName>
        <fullName evidence="3">histidine kinase</fullName>
        <ecNumber evidence="3">2.7.13.3</ecNumber>
    </recommendedName>
</protein>
<dbReference type="SUPFAM" id="SSF158472">
    <property type="entry name" value="HAMP domain-like"/>
    <property type="match status" value="1"/>
</dbReference>
<dbReference type="EC" id="2.7.13.3" evidence="3"/>
<dbReference type="PROSITE" id="PS50885">
    <property type="entry name" value="HAMP"/>
    <property type="match status" value="1"/>
</dbReference>